<dbReference type="AlphaFoldDB" id="A0A8D8A1Y2"/>
<protein>
    <submittedName>
        <fullName evidence="2">(northern house mosquito) hypothetical protein</fullName>
    </submittedName>
</protein>
<feature type="region of interest" description="Disordered" evidence="1">
    <location>
        <begin position="62"/>
        <end position="95"/>
    </location>
</feature>
<dbReference type="EMBL" id="HBUE01011790">
    <property type="protein sequence ID" value="CAG6448786.1"/>
    <property type="molecule type" value="Transcribed_RNA"/>
</dbReference>
<sequence>MLPLPAGPAWARAPSPAADLPVRLCASGREPLPAGPCPFRESAVAGYAPVAVAAESGAMAGRGDPYRRGEPSAAVPCGADPSAVDSSGGGSYRGGQVAAAMHHGRVLAAAAADRTTSGNGNDDGGVRPSSNRNRTPRSSCSRTGSGSSSVAAMVAASGVLSVAATETFDRVRGQVAVAIPLGVPRGICDGIPAVTADALASGEAVSAPEVAMAMVDGASVAERAKPGHVAYAVVRDCADGASLGNGIGYGCDVLVLGLHRHRCHICREVAFGGRHLNRSCWRPLRCTSS</sequence>
<proteinExistence type="predicted"/>
<feature type="compositionally biased region" description="Low complexity" evidence="1">
    <location>
        <begin position="127"/>
        <end position="146"/>
    </location>
</feature>
<evidence type="ECO:0000313" key="2">
    <source>
        <dbReference type="EMBL" id="CAG6448786.1"/>
    </source>
</evidence>
<accession>A0A8D8A1Y2</accession>
<reference evidence="2" key="1">
    <citation type="submission" date="2021-05" db="EMBL/GenBank/DDBJ databases">
        <authorList>
            <person name="Alioto T."/>
            <person name="Alioto T."/>
            <person name="Gomez Garrido J."/>
        </authorList>
    </citation>
    <scope>NUCLEOTIDE SEQUENCE</scope>
</reference>
<organism evidence="2">
    <name type="scientific">Culex pipiens</name>
    <name type="common">House mosquito</name>
    <dbReference type="NCBI Taxonomy" id="7175"/>
    <lineage>
        <taxon>Eukaryota</taxon>
        <taxon>Metazoa</taxon>
        <taxon>Ecdysozoa</taxon>
        <taxon>Arthropoda</taxon>
        <taxon>Hexapoda</taxon>
        <taxon>Insecta</taxon>
        <taxon>Pterygota</taxon>
        <taxon>Neoptera</taxon>
        <taxon>Endopterygota</taxon>
        <taxon>Diptera</taxon>
        <taxon>Nematocera</taxon>
        <taxon>Culicoidea</taxon>
        <taxon>Culicidae</taxon>
        <taxon>Culicinae</taxon>
        <taxon>Culicini</taxon>
        <taxon>Culex</taxon>
        <taxon>Culex</taxon>
    </lineage>
</organism>
<name>A0A8D8A1Y2_CULPI</name>
<feature type="region of interest" description="Disordered" evidence="1">
    <location>
        <begin position="109"/>
        <end position="146"/>
    </location>
</feature>
<evidence type="ECO:0000256" key="1">
    <source>
        <dbReference type="SAM" id="MobiDB-lite"/>
    </source>
</evidence>